<dbReference type="Proteomes" id="UP001144323">
    <property type="component" value="Unassembled WGS sequence"/>
</dbReference>
<evidence type="ECO:0000313" key="1">
    <source>
        <dbReference type="EMBL" id="GLI93951.1"/>
    </source>
</evidence>
<dbReference type="EMBL" id="BSEC01000001">
    <property type="protein sequence ID" value="GLI93951.1"/>
    <property type="molecule type" value="Genomic_DNA"/>
</dbReference>
<sequence length="113" mass="12250">MKTIIVDSTTTITFKASILDGEFPKFRVDVGGEVFSVDCTVWKDIMVDAASESPLAAAYASDAVWYLRALTWNPEITPRNIQEFAGGDTLVGIIVGHISTDAWSRPPADLSEA</sequence>
<comment type="caution">
    <text evidence="1">The sequence shown here is derived from an EMBL/GenBank/DDBJ whole genome shotgun (WGS) entry which is preliminary data.</text>
</comment>
<name>A0A9W6LSZ1_9HYPH</name>
<accession>A0A9W6LSZ1</accession>
<gene>
    <name evidence="1" type="ORF">LMG27198_29430</name>
</gene>
<keyword evidence="2" id="KW-1185">Reference proteome</keyword>
<dbReference type="RefSeq" id="WP_281803983.1">
    <property type="nucleotide sequence ID" value="NZ_BSEC01000001.1"/>
</dbReference>
<dbReference type="AlphaFoldDB" id="A0A9W6LSZ1"/>
<proteinExistence type="predicted"/>
<evidence type="ECO:0000313" key="2">
    <source>
        <dbReference type="Proteomes" id="UP001144323"/>
    </source>
</evidence>
<protein>
    <submittedName>
        <fullName evidence="1">Uncharacterized protein</fullName>
    </submittedName>
</protein>
<reference evidence="1" key="1">
    <citation type="journal article" date="2023" name="Int. J. Syst. Evol. Microbiol.">
        <title>Methylocystis iwaonis sp. nov., a type II methane-oxidizing bacterium from surface soil of a rice paddy field in Japan, and emended description of the genus Methylocystis (ex Whittenbury et al. 1970) Bowman et al. 1993.</title>
        <authorList>
            <person name="Kaise H."/>
            <person name="Sawadogo J.B."/>
            <person name="Alam M.S."/>
            <person name="Ueno C."/>
            <person name="Dianou D."/>
            <person name="Shinjo R."/>
            <person name="Asakawa S."/>
        </authorList>
    </citation>
    <scope>NUCLEOTIDE SEQUENCE</scope>
    <source>
        <strain evidence="1">LMG27198</strain>
    </source>
</reference>
<organism evidence="1 2">
    <name type="scientific">Methylocystis echinoides</name>
    <dbReference type="NCBI Taxonomy" id="29468"/>
    <lineage>
        <taxon>Bacteria</taxon>
        <taxon>Pseudomonadati</taxon>
        <taxon>Pseudomonadota</taxon>
        <taxon>Alphaproteobacteria</taxon>
        <taxon>Hyphomicrobiales</taxon>
        <taxon>Methylocystaceae</taxon>
        <taxon>Methylocystis</taxon>
    </lineage>
</organism>